<reference evidence="8 9" key="1">
    <citation type="journal article" date="2019" name="Int. J. Syst. Evol. Microbiol.">
        <title>The Global Catalogue of Microorganisms (GCM) 10K type strain sequencing project: providing services to taxonomists for standard genome sequencing and annotation.</title>
        <authorList>
            <consortium name="The Broad Institute Genomics Platform"/>
            <consortium name="The Broad Institute Genome Sequencing Center for Infectious Disease"/>
            <person name="Wu L."/>
            <person name="Ma J."/>
        </authorList>
    </citation>
    <scope>NUCLEOTIDE SEQUENCE [LARGE SCALE GENOMIC DNA]</scope>
    <source>
        <strain evidence="8 9">JCM 14304</strain>
    </source>
</reference>
<feature type="transmembrane region" description="Helical" evidence="6">
    <location>
        <begin position="343"/>
        <end position="372"/>
    </location>
</feature>
<dbReference type="InterPro" id="IPR011701">
    <property type="entry name" value="MFS"/>
</dbReference>
<evidence type="ECO:0000313" key="8">
    <source>
        <dbReference type="EMBL" id="GAA1581671.1"/>
    </source>
</evidence>
<feature type="transmembrane region" description="Helical" evidence="6">
    <location>
        <begin position="24"/>
        <end position="45"/>
    </location>
</feature>
<gene>
    <name evidence="8" type="ORF">GCM10009742_28010</name>
</gene>
<evidence type="ECO:0000256" key="6">
    <source>
        <dbReference type="SAM" id="Phobius"/>
    </source>
</evidence>
<feature type="domain" description="Major facilitator superfamily (MFS) profile" evidence="7">
    <location>
        <begin position="23"/>
        <end position="402"/>
    </location>
</feature>
<keyword evidence="9" id="KW-1185">Reference proteome</keyword>
<feature type="transmembrane region" description="Helical" evidence="6">
    <location>
        <begin position="118"/>
        <end position="138"/>
    </location>
</feature>
<evidence type="ECO:0000313" key="9">
    <source>
        <dbReference type="Proteomes" id="UP001500190"/>
    </source>
</evidence>
<comment type="subcellular location">
    <subcellularLocation>
        <location evidence="1">Cell membrane</location>
        <topology evidence="1">Multi-pass membrane protein</topology>
    </subcellularLocation>
</comment>
<feature type="transmembrane region" description="Helical" evidence="6">
    <location>
        <begin position="251"/>
        <end position="271"/>
    </location>
</feature>
<dbReference type="PANTHER" id="PTHR43124">
    <property type="entry name" value="PURINE EFFLUX PUMP PBUE"/>
    <property type="match status" value="1"/>
</dbReference>
<feature type="transmembrane region" description="Helical" evidence="6">
    <location>
        <begin position="150"/>
        <end position="170"/>
    </location>
</feature>
<dbReference type="PANTHER" id="PTHR43124:SF10">
    <property type="entry name" value="PURINE EFFLUX PUMP PBUE"/>
    <property type="match status" value="1"/>
</dbReference>
<dbReference type="EMBL" id="BAAAND010000004">
    <property type="protein sequence ID" value="GAA1581671.1"/>
    <property type="molecule type" value="Genomic_DNA"/>
</dbReference>
<name>A0ABN2DNW2_9ACTN</name>
<evidence type="ECO:0000256" key="5">
    <source>
        <dbReference type="ARBA" id="ARBA00023136"/>
    </source>
</evidence>
<sequence>MTDTRPAGTDQSGTEGRGFSYRPFIWLAVATFSMGIDGYVLAGLLPQIAGDLSVTPAAAGQLMSVFAFTAALAGPVLGTLTSRWERRTTIALSLGVFVLGNVVVAVATNYPVALSGRVLAALGGSLLNAAVTGYVIALTPSEHHGKALSFVLGGWMTATALGVPIGLVIGQSSWRFPMVMVALVGTVALIGILLRLPQLHLPGGTLVERLRPLGQPRLVAGLLVTTGILCSSYACFTYATLILEPHFHVKWAMIAIMFGYGVSSMAGNAVTGRLVDRFTALKVLTVVLVGLFLNAVLGMVALMFAPAMVAAVWGLVWFFSAGVGNGGGAVPQQARLASMAPDSAAIVMALNGSAISLGSALGSGLGGIALTAGAAPNGLLGVSAAILAITVGLHLLVARATRNAGAAA</sequence>
<feature type="transmembrane region" description="Helical" evidence="6">
    <location>
        <begin position="378"/>
        <end position="398"/>
    </location>
</feature>
<feature type="transmembrane region" description="Helical" evidence="6">
    <location>
        <begin position="283"/>
        <end position="304"/>
    </location>
</feature>
<organism evidence="8 9">
    <name type="scientific">Kribbella karoonensis</name>
    <dbReference type="NCBI Taxonomy" id="324851"/>
    <lineage>
        <taxon>Bacteria</taxon>
        <taxon>Bacillati</taxon>
        <taxon>Actinomycetota</taxon>
        <taxon>Actinomycetes</taxon>
        <taxon>Propionibacteriales</taxon>
        <taxon>Kribbellaceae</taxon>
        <taxon>Kribbella</taxon>
    </lineage>
</organism>
<accession>A0ABN2DNW2</accession>
<keyword evidence="2" id="KW-1003">Cell membrane</keyword>
<keyword evidence="3 6" id="KW-0812">Transmembrane</keyword>
<dbReference type="Proteomes" id="UP001500190">
    <property type="component" value="Unassembled WGS sequence"/>
</dbReference>
<evidence type="ECO:0000259" key="7">
    <source>
        <dbReference type="PROSITE" id="PS50850"/>
    </source>
</evidence>
<proteinExistence type="predicted"/>
<dbReference type="PROSITE" id="PS50850">
    <property type="entry name" value="MFS"/>
    <property type="match status" value="1"/>
</dbReference>
<feature type="transmembrane region" description="Helical" evidence="6">
    <location>
        <begin position="218"/>
        <end position="239"/>
    </location>
</feature>
<evidence type="ECO:0000256" key="1">
    <source>
        <dbReference type="ARBA" id="ARBA00004651"/>
    </source>
</evidence>
<evidence type="ECO:0000256" key="3">
    <source>
        <dbReference type="ARBA" id="ARBA00022692"/>
    </source>
</evidence>
<feature type="transmembrane region" description="Helical" evidence="6">
    <location>
        <begin position="90"/>
        <end position="112"/>
    </location>
</feature>
<evidence type="ECO:0000256" key="4">
    <source>
        <dbReference type="ARBA" id="ARBA00022989"/>
    </source>
</evidence>
<feature type="transmembrane region" description="Helical" evidence="6">
    <location>
        <begin position="176"/>
        <end position="197"/>
    </location>
</feature>
<dbReference type="Pfam" id="PF07690">
    <property type="entry name" value="MFS_1"/>
    <property type="match status" value="1"/>
</dbReference>
<dbReference type="InterPro" id="IPR050189">
    <property type="entry name" value="MFS_Efflux_Transporters"/>
</dbReference>
<dbReference type="CDD" id="cd17324">
    <property type="entry name" value="MFS_NepI_like"/>
    <property type="match status" value="1"/>
</dbReference>
<dbReference type="InterPro" id="IPR020846">
    <property type="entry name" value="MFS_dom"/>
</dbReference>
<dbReference type="Gene3D" id="1.20.1250.20">
    <property type="entry name" value="MFS general substrate transporter like domains"/>
    <property type="match status" value="2"/>
</dbReference>
<feature type="transmembrane region" description="Helical" evidence="6">
    <location>
        <begin position="310"/>
        <end position="331"/>
    </location>
</feature>
<keyword evidence="4 6" id="KW-1133">Transmembrane helix</keyword>
<dbReference type="RefSeq" id="WP_344190928.1">
    <property type="nucleotide sequence ID" value="NZ_BAAAND010000004.1"/>
</dbReference>
<comment type="caution">
    <text evidence="8">The sequence shown here is derived from an EMBL/GenBank/DDBJ whole genome shotgun (WGS) entry which is preliminary data.</text>
</comment>
<keyword evidence="5 6" id="KW-0472">Membrane</keyword>
<evidence type="ECO:0000256" key="2">
    <source>
        <dbReference type="ARBA" id="ARBA00022475"/>
    </source>
</evidence>
<dbReference type="InterPro" id="IPR036259">
    <property type="entry name" value="MFS_trans_sf"/>
</dbReference>
<dbReference type="SUPFAM" id="SSF103473">
    <property type="entry name" value="MFS general substrate transporter"/>
    <property type="match status" value="1"/>
</dbReference>
<feature type="transmembrane region" description="Helical" evidence="6">
    <location>
        <begin position="57"/>
        <end position="78"/>
    </location>
</feature>
<protein>
    <submittedName>
        <fullName evidence="8">MFS transporter</fullName>
    </submittedName>
</protein>